<evidence type="ECO:0000256" key="1">
    <source>
        <dbReference type="SAM" id="Phobius"/>
    </source>
</evidence>
<evidence type="ECO:0008006" key="4">
    <source>
        <dbReference type="Google" id="ProtNLM"/>
    </source>
</evidence>
<evidence type="ECO:0000313" key="2">
    <source>
        <dbReference type="EMBL" id="MBK1880491.1"/>
    </source>
</evidence>
<keyword evidence="3" id="KW-1185">Reference proteome</keyword>
<sequence length="145" mass="16843">MKRKRSKHLTLLIPIGTLLFLSVFWWSASDIKEKGTEERVVITGTESFGKSRYFVFYHNTQRKNFTHSRRHKVGDEIPVIIHGYSVLDGTKSDSTLTLTIRDFGTLYFWCVFIGLVIVPLFIWLSHLPDKAFAWIPAIGTKRKLR</sequence>
<dbReference type="EMBL" id="JAENIL010000093">
    <property type="protein sequence ID" value="MBK1880491.1"/>
    <property type="molecule type" value="Genomic_DNA"/>
</dbReference>
<organism evidence="2 3">
    <name type="scientific">Pelagicoccus mobilis</name>
    <dbReference type="NCBI Taxonomy" id="415221"/>
    <lineage>
        <taxon>Bacteria</taxon>
        <taxon>Pseudomonadati</taxon>
        <taxon>Verrucomicrobiota</taxon>
        <taxon>Opitutia</taxon>
        <taxon>Puniceicoccales</taxon>
        <taxon>Pelagicoccaceae</taxon>
        <taxon>Pelagicoccus</taxon>
    </lineage>
</organism>
<protein>
    <recommendedName>
        <fullName evidence="4">DUF3592 domain-containing protein</fullName>
    </recommendedName>
</protein>
<dbReference type="RefSeq" id="WP_378923955.1">
    <property type="nucleotide sequence ID" value="NZ_JBHLTO010000001.1"/>
</dbReference>
<feature type="transmembrane region" description="Helical" evidence="1">
    <location>
        <begin position="9"/>
        <end position="28"/>
    </location>
</feature>
<dbReference type="AlphaFoldDB" id="A0A934VP03"/>
<evidence type="ECO:0000313" key="3">
    <source>
        <dbReference type="Proteomes" id="UP000617628"/>
    </source>
</evidence>
<dbReference type="Proteomes" id="UP000617628">
    <property type="component" value="Unassembled WGS sequence"/>
</dbReference>
<feature type="transmembrane region" description="Helical" evidence="1">
    <location>
        <begin position="106"/>
        <end position="124"/>
    </location>
</feature>
<keyword evidence="1" id="KW-0472">Membrane</keyword>
<proteinExistence type="predicted"/>
<keyword evidence="1" id="KW-1133">Transmembrane helix</keyword>
<gene>
    <name evidence="2" type="ORF">JIN87_26630</name>
</gene>
<accession>A0A934VP03</accession>
<name>A0A934VP03_9BACT</name>
<comment type="caution">
    <text evidence="2">The sequence shown here is derived from an EMBL/GenBank/DDBJ whole genome shotgun (WGS) entry which is preliminary data.</text>
</comment>
<reference evidence="2" key="1">
    <citation type="submission" date="2021-01" db="EMBL/GenBank/DDBJ databases">
        <title>Modified the classification status of verrucomicrobia.</title>
        <authorList>
            <person name="Feng X."/>
        </authorList>
    </citation>
    <scope>NUCLEOTIDE SEQUENCE</scope>
    <source>
        <strain evidence="2">KCTC 13126</strain>
    </source>
</reference>
<keyword evidence="1" id="KW-0812">Transmembrane</keyword>